<dbReference type="InterPro" id="IPR036891">
    <property type="entry name" value="Signal_recog_part_SRP54_M_sf"/>
</dbReference>
<dbReference type="GO" id="GO:0030942">
    <property type="term" value="F:endoplasmic reticulum signal peptide binding"/>
    <property type="evidence" value="ECO:0007669"/>
    <property type="project" value="TreeGrafter"/>
</dbReference>
<dbReference type="EMBL" id="SDOX01000020">
    <property type="protein sequence ID" value="TFJ84060.1"/>
    <property type="molecule type" value="Genomic_DNA"/>
</dbReference>
<comment type="similarity">
    <text evidence="3 13">Belongs to the GTP-binding SRP family. SRP54 subfamily.</text>
</comment>
<dbReference type="InterPro" id="IPR013822">
    <property type="entry name" value="Signal_recog_particl_SRP54_hlx"/>
</dbReference>
<dbReference type="InterPro" id="IPR000897">
    <property type="entry name" value="SRP54_GTPase_dom"/>
</dbReference>
<dbReference type="HAMAP" id="MF_00306">
    <property type="entry name" value="SRP54"/>
    <property type="match status" value="1"/>
</dbReference>
<keyword evidence="7" id="KW-0256">Endoplasmic reticulum</keyword>
<dbReference type="Pfam" id="PF02881">
    <property type="entry name" value="SRP54_N"/>
    <property type="match status" value="1"/>
</dbReference>
<comment type="catalytic activity">
    <reaction evidence="12">
        <text>GTP + H2O = GDP + phosphate + H(+)</text>
        <dbReference type="Rhea" id="RHEA:19669"/>
        <dbReference type="ChEBI" id="CHEBI:15377"/>
        <dbReference type="ChEBI" id="CHEBI:15378"/>
        <dbReference type="ChEBI" id="CHEBI:37565"/>
        <dbReference type="ChEBI" id="CHEBI:43474"/>
        <dbReference type="ChEBI" id="CHEBI:58189"/>
        <dbReference type="EC" id="3.6.5.4"/>
    </reaction>
    <physiologicalReaction direction="left-to-right" evidence="12">
        <dbReference type="Rhea" id="RHEA:19670"/>
    </physiologicalReaction>
</comment>
<comment type="subcellular location">
    <subcellularLocation>
        <location evidence="2 13">Cytoplasm</location>
    </subcellularLocation>
    <subcellularLocation>
        <location evidence="1">Endoplasmic reticulum</location>
    </subcellularLocation>
</comment>
<dbReference type="GO" id="GO:0005829">
    <property type="term" value="C:cytosol"/>
    <property type="evidence" value="ECO:0007669"/>
    <property type="project" value="TreeGrafter"/>
</dbReference>
<comment type="domain">
    <text evidence="13">The M domain binds the 7SL RNA in presence of SRP19 and binds the signal sequence of presecretory proteins.</text>
</comment>
<dbReference type="SMART" id="SM00962">
    <property type="entry name" value="SRP54"/>
    <property type="match status" value="1"/>
</dbReference>
<organism evidence="16 17">
    <name type="scientific">Nannochloropsis salina CCMP1776</name>
    <dbReference type="NCBI Taxonomy" id="1027361"/>
    <lineage>
        <taxon>Eukaryota</taxon>
        <taxon>Sar</taxon>
        <taxon>Stramenopiles</taxon>
        <taxon>Ochrophyta</taxon>
        <taxon>Eustigmatophyceae</taxon>
        <taxon>Eustigmatales</taxon>
        <taxon>Monodopsidaceae</taxon>
        <taxon>Microchloropsis</taxon>
        <taxon>Microchloropsis salina</taxon>
    </lineage>
</organism>
<protein>
    <recommendedName>
        <fullName evidence="13">Signal recognition particle 54 kDa protein</fullName>
    </recommendedName>
</protein>
<dbReference type="InterPro" id="IPR004125">
    <property type="entry name" value="Signal_recog_particle_SRP54_M"/>
</dbReference>
<dbReference type="InterPro" id="IPR027417">
    <property type="entry name" value="P-loop_NTPase"/>
</dbReference>
<evidence type="ECO:0000256" key="2">
    <source>
        <dbReference type="ARBA" id="ARBA00004496"/>
    </source>
</evidence>
<keyword evidence="10 13" id="KW-0733">Signal recognition particle</keyword>
<dbReference type="NCBIfam" id="TIGR01425">
    <property type="entry name" value="SRP54_euk"/>
    <property type="match status" value="1"/>
</dbReference>
<keyword evidence="11 13" id="KW-0687">Ribonucleoprotein</keyword>
<dbReference type="InterPro" id="IPR036225">
    <property type="entry name" value="SRP/SRP_N"/>
</dbReference>
<dbReference type="GO" id="GO:0005783">
    <property type="term" value="C:endoplasmic reticulum"/>
    <property type="evidence" value="ECO:0007669"/>
    <property type="project" value="UniProtKB-SubCell"/>
</dbReference>
<evidence type="ECO:0000256" key="5">
    <source>
        <dbReference type="ARBA" id="ARBA00022741"/>
    </source>
</evidence>
<evidence type="ECO:0000256" key="6">
    <source>
        <dbReference type="ARBA" id="ARBA00022801"/>
    </source>
</evidence>
<keyword evidence="4 13" id="KW-0963">Cytoplasm</keyword>
<keyword evidence="9 13" id="KW-0342">GTP-binding</keyword>
<dbReference type="Pfam" id="PF02978">
    <property type="entry name" value="SRP_SPB"/>
    <property type="match status" value="1"/>
</dbReference>
<sequence length="595" mass="65297">MVLQELGDKLTGALRRLQTTTVVNDDVLNDLLQDVCRALVESDVNIKVVATLRKGIKEKVNLADAPAGLNRRKMVQRAVMEELVRLVDSGTKPYQMKKGKSNVIMFVGLQGSGKTTTIAKYANYYQRKGWKTCMVCADTFRAGAFDQLKQNATKLRVPFYGSYTEADPVRIAEEGVQQFRSEGYEVIIVDTSGRHKQEEALFEEMKEIQAAVRPDNVVYVMDATQGQAVFDQAQGFHQAATVGSVIVTKLDGHAKGGGALSAVAATGAPIIFLGSGEHFDDLDVFNPGSFISRLLGLGDMRGFLEEVSSLGAREGGKERQEAMAQRLVKGQFTLRDMYEQFENVMKLGPLSKVMGMLPGFPSFLMGGGEGGRGGQDEAATGRLKRFLTMMDSMTDAELDGKVDLNKSESRVNRIARGSGAHPMEVQFLLKTYAQFSQMFKKMGPMMLKGGEGGIQRQMARNPGGVMNQLSKAVDPRMLQQMGGAKGMMDMMKAMGGGSGGGLGGHAAERWGEGGRERGRKGEWTRRGWNGSRTDAGADGANGRDDEKYGNGWRRERKWRVPFLMNRTRWGYSTNKITTMRFASVARQFVTCPLTI</sequence>
<dbReference type="InterPro" id="IPR006325">
    <property type="entry name" value="SRP54_euk"/>
</dbReference>
<evidence type="ECO:0000256" key="7">
    <source>
        <dbReference type="ARBA" id="ARBA00022824"/>
    </source>
</evidence>
<dbReference type="PANTHER" id="PTHR11564:SF5">
    <property type="entry name" value="SIGNAL RECOGNITION PARTICLE SUBUNIT SRP54"/>
    <property type="match status" value="1"/>
</dbReference>
<dbReference type="GO" id="GO:0006616">
    <property type="term" value="P:SRP-dependent cotranslational protein targeting to membrane, translocation"/>
    <property type="evidence" value="ECO:0007669"/>
    <property type="project" value="TreeGrafter"/>
</dbReference>
<keyword evidence="17" id="KW-1185">Reference proteome</keyword>
<dbReference type="Gene3D" id="1.10.260.30">
    <property type="entry name" value="Signal recognition particle, SRP54 subunit, M-domain"/>
    <property type="match status" value="1"/>
</dbReference>
<keyword evidence="6" id="KW-0378">Hydrolase</keyword>
<dbReference type="SUPFAM" id="SSF47446">
    <property type="entry name" value="Signal peptide-binding domain"/>
    <property type="match status" value="1"/>
</dbReference>
<evidence type="ECO:0000256" key="12">
    <source>
        <dbReference type="ARBA" id="ARBA00048157"/>
    </source>
</evidence>
<evidence type="ECO:0000256" key="8">
    <source>
        <dbReference type="ARBA" id="ARBA00022884"/>
    </source>
</evidence>
<accession>A0A4D9CXS1</accession>
<dbReference type="PROSITE" id="PS00300">
    <property type="entry name" value="SRP54"/>
    <property type="match status" value="1"/>
</dbReference>
<dbReference type="GO" id="GO:0003924">
    <property type="term" value="F:GTPase activity"/>
    <property type="evidence" value="ECO:0007669"/>
    <property type="project" value="UniProtKB-UniRule"/>
</dbReference>
<evidence type="ECO:0000256" key="11">
    <source>
        <dbReference type="ARBA" id="ARBA00023274"/>
    </source>
</evidence>
<dbReference type="Gene3D" id="3.40.50.300">
    <property type="entry name" value="P-loop containing nucleotide triphosphate hydrolases"/>
    <property type="match status" value="1"/>
</dbReference>
<dbReference type="Gene3D" id="1.20.120.140">
    <property type="entry name" value="Signal recognition particle SRP54, nucleotide-binding domain"/>
    <property type="match status" value="1"/>
</dbReference>
<comment type="function">
    <text evidence="13">Component of the signal recognition particle (SRP) complex, a ribonucleoprotein complex that mediates the cotranslational targeting of secretory and membrane proteins to the endoplasmic reticulum (ER).</text>
</comment>
<dbReference type="GO" id="GO:0005786">
    <property type="term" value="C:signal recognition particle, endoplasmic reticulum targeting"/>
    <property type="evidence" value="ECO:0007669"/>
    <property type="project" value="UniProtKB-UniRule"/>
</dbReference>
<comment type="domain">
    <text evidence="13">The NG domain, also named G domain, is a special guanosine triphosphatase (GTPase) domain, which binds GTP and forms a guanosine 5'-triphosphate (GTP)-dependent complex with a homologous NG domain in the SRP receptor subunit SRPRA. The two NG domains undergo cooperative rearrangements upon their assembly, which culminate in the reciprocal activation of the GTPase activity of one another. SRP receptor compaction upon binding with cargo-loaded SRP and GTPase rearrangement drive SRP-mediated cotranslational protein translocation into the ER.</text>
</comment>
<dbReference type="SUPFAM" id="SSF52540">
    <property type="entry name" value="P-loop containing nucleoside triphosphate hydrolases"/>
    <property type="match status" value="1"/>
</dbReference>
<dbReference type="SMART" id="SM00963">
    <property type="entry name" value="SRP54_N"/>
    <property type="match status" value="1"/>
</dbReference>
<dbReference type="GO" id="GO:0008312">
    <property type="term" value="F:7S RNA binding"/>
    <property type="evidence" value="ECO:0007669"/>
    <property type="project" value="UniProtKB-UniRule"/>
</dbReference>
<dbReference type="AlphaFoldDB" id="A0A4D9CXS1"/>
<keyword evidence="5 13" id="KW-0547">Nucleotide-binding</keyword>
<reference evidence="16 17" key="1">
    <citation type="submission" date="2019-01" db="EMBL/GenBank/DDBJ databases">
        <title>Nuclear Genome Assembly of the Microalgal Biofuel strain Nannochloropsis salina CCMP1776.</title>
        <authorList>
            <person name="Hovde B."/>
        </authorList>
    </citation>
    <scope>NUCLEOTIDE SEQUENCE [LARGE SCALE GENOMIC DNA]</scope>
    <source>
        <strain evidence="16 17">CCMP1776</strain>
    </source>
</reference>
<feature type="domain" description="SRP54-type proteins GTP-binding" evidence="15">
    <location>
        <begin position="269"/>
        <end position="282"/>
    </location>
</feature>
<keyword evidence="8 13" id="KW-0694">RNA-binding</keyword>
<name>A0A4D9CXS1_9STRA</name>
<dbReference type="OrthoDB" id="10250817at2759"/>
<evidence type="ECO:0000313" key="17">
    <source>
        <dbReference type="Proteomes" id="UP000355283"/>
    </source>
</evidence>
<evidence type="ECO:0000259" key="15">
    <source>
        <dbReference type="PROSITE" id="PS00300"/>
    </source>
</evidence>
<dbReference type="InterPro" id="IPR003593">
    <property type="entry name" value="AAA+_ATPase"/>
</dbReference>
<dbReference type="Pfam" id="PF00448">
    <property type="entry name" value="SRP54"/>
    <property type="match status" value="1"/>
</dbReference>
<evidence type="ECO:0000256" key="4">
    <source>
        <dbReference type="ARBA" id="ARBA00022490"/>
    </source>
</evidence>
<evidence type="ECO:0000256" key="9">
    <source>
        <dbReference type="ARBA" id="ARBA00023134"/>
    </source>
</evidence>
<feature type="region of interest" description="Disordered" evidence="14">
    <location>
        <begin position="509"/>
        <end position="549"/>
    </location>
</feature>
<evidence type="ECO:0000313" key="16">
    <source>
        <dbReference type="EMBL" id="TFJ84060.1"/>
    </source>
</evidence>
<evidence type="ECO:0000256" key="14">
    <source>
        <dbReference type="SAM" id="MobiDB-lite"/>
    </source>
</evidence>
<proteinExistence type="inferred from homology"/>
<comment type="caution">
    <text evidence="16">The sequence shown here is derived from an EMBL/GenBank/DDBJ whole genome shotgun (WGS) entry which is preliminary data.</text>
</comment>
<gene>
    <name evidence="16" type="ORF">NSK_004533</name>
</gene>
<evidence type="ECO:0000256" key="13">
    <source>
        <dbReference type="RuleBase" id="RU364034"/>
    </source>
</evidence>
<dbReference type="InterPro" id="IPR022941">
    <property type="entry name" value="SRP54"/>
</dbReference>
<dbReference type="FunFam" id="3.40.50.300:FF:000022">
    <property type="entry name" value="Signal recognition particle 54 kDa subunit"/>
    <property type="match status" value="1"/>
</dbReference>
<evidence type="ECO:0000256" key="10">
    <source>
        <dbReference type="ARBA" id="ARBA00023135"/>
    </source>
</evidence>
<dbReference type="SUPFAM" id="SSF47364">
    <property type="entry name" value="Domain of the SRP/SRP receptor G-proteins"/>
    <property type="match status" value="1"/>
</dbReference>
<dbReference type="PANTHER" id="PTHR11564">
    <property type="entry name" value="SIGNAL RECOGNITION PARTICLE 54K PROTEIN SRP54"/>
    <property type="match status" value="1"/>
</dbReference>
<dbReference type="CDD" id="cd17875">
    <property type="entry name" value="SRP54_G"/>
    <property type="match status" value="1"/>
</dbReference>
<evidence type="ECO:0000256" key="3">
    <source>
        <dbReference type="ARBA" id="ARBA00005450"/>
    </source>
</evidence>
<dbReference type="GO" id="GO:0005525">
    <property type="term" value="F:GTP binding"/>
    <property type="evidence" value="ECO:0007669"/>
    <property type="project" value="UniProtKB-UniRule"/>
</dbReference>
<dbReference type="Proteomes" id="UP000355283">
    <property type="component" value="Unassembled WGS sequence"/>
</dbReference>
<evidence type="ECO:0000256" key="1">
    <source>
        <dbReference type="ARBA" id="ARBA00004240"/>
    </source>
</evidence>
<dbReference type="SMART" id="SM00382">
    <property type="entry name" value="AAA"/>
    <property type="match status" value="1"/>
</dbReference>
<dbReference type="InterPro" id="IPR042101">
    <property type="entry name" value="SRP54_N_sf"/>
</dbReference>
<feature type="compositionally biased region" description="Basic and acidic residues" evidence="14">
    <location>
        <begin position="509"/>
        <end position="525"/>
    </location>
</feature>